<dbReference type="Proteomes" id="UP001204320">
    <property type="component" value="Unassembled WGS sequence"/>
</dbReference>
<evidence type="ECO:0000313" key="2">
    <source>
        <dbReference type="EMBL" id="MCR9035450.1"/>
    </source>
</evidence>
<dbReference type="RefSeq" id="WP_258498291.1">
    <property type="nucleotide sequence ID" value="NZ_JANSKA010000001.1"/>
</dbReference>
<dbReference type="InterPro" id="IPR007712">
    <property type="entry name" value="RelE/ParE_toxin"/>
</dbReference>
<dbReference type="InterPro" id="IPR035093">
    <property type="entry name" value="RelE/ParE_toxin_dom_sf"/>
</dbReference>
<gene>
    <name evidence="2" type="ORF">NVS32_00560</name>
</gene>
<accession>A0ABT1Z5H5</accession>
<dbReference type="Gene3D" id="3.30.2310.20">
    <property type="entry name" value="RelE-like"/>
    <property type="match status" value="1"/>
</dbReference>
<keyword evidence="1" id="KW-1277">Toxin-antitoxin system</keyword>
<proteinExistence type="predicted"/>
<dbReference type="EMBL" id="JANSKA010000001">
    <property type="protein sequence ID" value="MCR9035450.1"/>
    <property type="molecule type" value="Genomic_DNA"/>
</dbReference>
<reference evidence="2 3" key="1">
    <citation type="submission" date="2022-08" db="EMBL/GenBank/DDBJ databases">
        <title>Tractidigestivibacter montrealensis type strain KD21.</title>
        <authorList>
            <person name="Diop K."/>
            <person name="Richard C."/>
            <person name="Routy B."/>
        </authorList>
    </citation>
    <scope>NUCLEOTIDE SEQUENCE [LARGE SCALE GENOMIC DNA]</scope>
    <source>
        <strain evidence="2 3">KD21</strain>
    </source>
</reference>
<organism evidence="2 3">
    <name type="scientific">Tractidigestivibacter montrealensis</name>
    <dbReference type="NCBI Taxonomy" id="2972466"/>
    <lineage>
        <taxon>Bacteria</taxon>
        <taxon>Bacillati</taxon>
        <taxon>Actinomycetota</taxon>
        <taxon>Coriobacteriia</taxon>
        <taxon>Coriobacteriales</taxon>
        <taxon>Atopobiaceae</taxon>
        <taxon>Tractidigestivibacter</taxon>
    </lineage>
</organism>
<sequence>MKRREYLLTDAAVKDLGKLEDYVLTYQDEAFVERLEDEFFSAFERLFQEAEQHPIYHFEPPLPVLHEYRSVNVYNFKVFYYVDDEHVVIYRIRHLLSDFSREAW</sequence>
<name>A0ABT1Z5H5_9ACTN</name>
<evidence type="ECO:0000313" key="3">
    <source>
        <dbReference type="Proteomes" id="UP001204320"/>
    </source>
</evidence>
<evidence type="ECO:0000256" key="1">
    <source>
        <dbReference type="ARBA" id="ARBA00022649"/>
    </source>
</evidence>
<keyword evidence="3" id="KW-1185">Reference proteome</keyword>
<protein>
    <submittedName>
        <fullName evidence="2">Type II toxin-antitoxin system RelE/ParE family toxin</fullName>
    </submittedName>
</protein>
<dbReference type="Pfam" id="PF05016">
    <property type="entry name" value="ParE_toxin"/>
    <property type="match status" value="1"/>
</dbReference>
<comment type="caution">
    <text evidence="2">The sequence shown here is derived from an EMBL/GenBank/DDBJ whole genome shotgun (WGS) entry which is preliminary data.</text>
</comment>